<dbReference type="PANTHER" id="PTHR32063:SF0">
    <property type="entry name" value="SWARMING MOTILITY PROTEIN SWRC"/>
    <property type="match status" value="1"/>
</dbReference>
<dbReference type="GO" id="GO:0042910">
    <property type="term" value="F:xenobiotic transmembrane transporter activity"/>
    <property type="evidence" value="ECO:0007669"/>
    <property type="project" value="TreeGrafter"/>
</dbReference>
<keyword evidence="1" id="KW-0472">Membrane</keyword>
<dbReference type="EMBL" id="FNON01000005">
    <property type="protein sequence ID" value="SDY31348.1"/>
    <property type="molecule type" value="Genomic_DNA"/>
</dbReference>
<dbReference type="SUPFAM" id="SSF82866">
    <property type="entry name" value="Multidrug efflux transporter AcrB transmembrane domain"/>
    <property type="match status" value="2"/>
</dbReference>
<feature type="transmembrane region" description="Helical" evidence="1">
    <location>
        <begin position="950"/>
        <end position="968"/>
    </location>
</feature>
<reference evidence="2 3" key="1">
    <citation type="submission" date="2016-10" db="EMBL/GenBank/DDBJ databases">
        <authorList>
            <person name="de Groot N.N."/>
        </authorList>
    </citation>
    <scope>NUCLEOTIDE SEQUENCE [LARGE SCALE GENOMIC DNA]</scope>
    <source>
        <strain evidence="2 3">CPCC 202699</strain>
    </source>
</reference>
<dbReference type="RefSeq" id="WP_091292213.1">
    <property type="nucleotide sequence ID" value="NZ_FNON01000005.1"/>
</dbReference>
<dbReference type="OrthoDB" id="3306666at2"/>
<dbReference type="PRINTS" id="PR00702">
    <property type="entry name" value="ACRIFLAVINRP"/>
</dbReference>
<feature type="transmembrane region" description="Helical" evidence="1">
    <location>
        <begin position="12"/>
        <end position="30"/>
    </location>
</feature>
<feature type="transmembrane region" description="Helical" evidence="1">
    <location>
        <begin position="980"/>
        <end position="1005"/>
    </location>
</feature>
<dbReference type="InterPro" id="IPR027463">
    <property type="entry name" value="AcrB_DN_DC_subdom"/>
</dbReference>
<dbReference type="GO" id="GO:0005886">
    <property type="term" value="C:plasma membrane"/>
    <property type="evidence" value="ECO:0007669"/>
    <property type="project" value="TreeGrafter"/>
</dbReference>
<feature type="transmembrane region" description="Helical" evidence="1">
    <location>
        <begin position="458"/>
        <end position="485"/>
    </location>
</feature>
<dbReference type="SUPFAM" id="SSF82693">
    <property type="entry name" value="Multidrug efflux transporter AcrB pore domain, PN1, PN2, PC1 and PC2 subdomains"/>
    <property type="match status" value="2"/>
</dbReference>
<accession>A0A1H3IVZ4</accession>
<dbReference type="Gene3D" id="3.30.70.1320">
    <property type="entry name" value="Multidrug efflux transporter AcrB pore domain like"/>
    <property type="match status" value="1"/>
</dbReference>
<dbReference type="InterPro" id="IPR001036">
    <property type="entry name" value="Acrflvin-R"/>
</dbReference>
<evidence type="ECO:0000313" key="2">
    <source>
        <dbReference type="EMBL" id="SDY31348.1"/>
    </source>
</evidence>
<dbReference type="Gene3D" id="1.20.1640.10">
    <property type="entry name" value="Multidrug efflux transporter AcrB transmembrane domain"/>
    <property type="match status" value="2"/>
</dbReference>
<keyword evidence="1" id="KW-0812">Transmembrane</keyword>
<protein>
    <submittedName>
        <fullName evidence="2">Hydrophobic/amphiphilic exporter-1, HAE1 family</fullName>
    </submittedName>
</protein>
<evidence type="ECO:0000256" key="1">
    <source>
        <dbReference type="SAM" id="Phobius"/>
    </source>
</evidence>
<feature type="transmembrane region" description="Helical" evidence="1">
    <location>
        <begin position="426"/>
        <end position="452"/>
    </location>
</feature>
<dbReference type="Gene3D" id="3.30.2090.10">
    <property type="entry name" value="Multidrug efflux transporter AcrB TolC docking domain, DN and DC subdomains"/>
    <property type="match status" value="2"/>
</dbReference>
<name>A0A1H3IVZ4_9PSEU</name>
<sequence length="1033" mass="106427">MSVLARLSLRNRGLIGLLAILVLVFGAFVMPRIKQQLFPSLQFPTAVVITPYVGASPDAVDKQVSEPIEAALQGIKGVEEITSTSRAGTSSVVVQYQFGTDLDAAVGQMQQAVNRISTRLPANSSPTVQAGSFDDIPTVVLAVSGDGDQKQLADRLNNEVVPEFKKIEGVRAATVTGAQKPQVTITLDYAKLAVAGVDPQTLVSTLQGAGAAIPAGTVDQDGKTLNVEIGGSDLTVDSLKNTYLAGKTKPVKLGDIATVEAGTATATSITRTNGKPSFGISVTMASDGNAVAISKAVRDKLPELSTKLGVQFSTVFDQGPEVEKAISGLTTEGLLGLLFAVIVILLFLFSLRSTLVTAVSIPLSVVVALVALYSGDLSLNLLTLGALTIAVGRVVDDSIVVLENIKRHLGYGEAKQDAVLNGVREVATAVTASTLTTVAVFLPIAFVSGIVGELFSPFSITVTVALLASLLVSLTVVPVLAYWFLKTPKNLDAENAEAAREAAEEKERNGALQRVYVPVVRFAIKRRLVVVLSAIVIFVVTAGLAASAKTDFLGDNGGTTMSMTQELPPGTSLEAGEEAGKLVETALAASPEVKSYQMTVGGNGAGAVFGFRGDGGTSFTVTIAEGTDQKALQDKLKSQLSGKPGAGVIKFGQQASSSDTVSVLVTAPNAATLKPAADQVAQALSGINGLSEVTSDLSKGSPQLKVDVDQAAAAAAGLTPATIGQLAGQAVGGRVVTQLPIDGTRTDIVLRTGTAPAGVDAIKALPLPSATGVVRLDQVATVSTVDGPSTVKRTGADLSTSVTAKNGSDNLGAVTKDIEAKLKDLKLAGGASAKISGVAQQQTEAFVNLGLALLAAIAIVFLIMAATFRSLIQPLMLLVSIPFAATGALLLLRATNTAIGLPAMIGMLMLVGIVVTNAIVLIDLINKYRSDGYSVTDAVVEGGRHRLRPILMTASATIFALLPMGLGITGQGGFIGQPLAIVVIGGLISSTLLTLVLVPTLYTAVELRKERRALKKAARARQPEPVKPEPANV</sequence>
<organism evidence="2 3">
    <name type="scientific">Amycolatopsis xylanica</name>
    <dbReference type="NCBI Taxonomy" id="589385"/>
    <lineage>
        <taxon>Bacteria</taxon>
        <taxon>Bacillati</taxon>
        <taxon>Actinomycetota</taxon>
        <taxon>Actinomycetes</taxon>
        <taxon>Pseudonocardiales</taxon>
        <taxon>Pseudonocardiaceae</taxon>
        <taxon>Amycolatopsis</taxon>
    </lineage>
</organism>
<dbReference type="STRING" id="589385.SAMN05421504_105125"/>
<feature type="transmembrane region" description="Helical" evidence="1">
    <location>
        <begin position="381"/>
        <end position="405"/>
    </location>
</feature>
<dbReference type="Gene3D" id="3.30.70.1440">
    <property type="entry name" value="Multidrug efflux transporter AcrB pore domain"/>
    <property type="match status" value="1"/>
</dbReference>
<feature type="transmembrane region" description="Helical" evidence="1">
    <location>
        <begin position="528"/>
        <end position="546"/>
    </location>
</feature>
<keyword evidence="3" id="KW-1185">Reference proteome</keyword>
<dbReference type="Gene3D" id="3.30.70.1430">
    <property type="entry name" value="Multidrug efflux transporter AcrB pore domain"/>
    <property type="match status" value="2"/>
</dbReference>
<proteinExistence type="predicted"/>
<feature type="transmembrane region" description="Helical" evidence="1">
    <location>
        <begin position="325"/>
        <end position="348"/>
    </location>
</feature>
<keyword evidence="1" id="KW-1133">Transmembrane helix</keyword>
<feature type="transmembrane region" description="Helical" evidence="1">
    <location>
        <begin position="355"/>
        <end position="375"/>
    </location>
</feature>
<dbReference type="AlphaFoldDB" id="A0A1H3IVZ4"/>
<gene>
    <name evidence="2" type="ORF">SAMN05421504_105125</name>
</gene>
<feature type="transmembrane region" description="Helical" evidence="1">
    <location>
        <begin position="845"/>
        <end position="868"/>
    </location>
</feature>
<dbReference type="PANTHER" id="PTHR32063">
    <property type="match status" value="1"/>
</dbReference>
<dbReference type="Pfam" id="PF00873">
    <property type="entry name" value="ACR_tran"/>
    <property type="match status" value="1"/>
</dbReference>
<dbReference type="SUPFAM" id="SSF82714">
    <property type="entry name" value="Multidrug efflux transporter AcrB TolC docking domain, DN and DC subdomains"/>
    <property type="match status" value="2"/>
</dbReference>
<dbReference type="Proteomes" id="UP000199515">
    <property type="component" value="Unassembled WGS sequence"/>
</dbReference>
<feature type="transmembrane region" description="Helical" evidence="1">
    <location>
        <begin position="898"/>
        <end position="922"/>
    </location>
</feature>
<feature type="transmembrane region" description="Helical" evidence="1">
    <location>
        <begin position="875"/>
        <end position="892"/>
    </location>
</feature>
<evidence type="ECO:0000313" key="3">
    <source>
        <dbReference type="Proteomes" id="UP000199515"/>
    </source>
</evidence>